<dbReference type="Pfam" id="PF22972">
    <property type="entry name" value="EVH1_PP4R3"/>
    <property type="match status" value="1"/>
</dbReference>
<feature type="compositionally biased region" description="Low complexity" evidence="3">
    <location>
        <begin position="779"/>
        <end position="799"/>
    </location>
</feature>
<dbReference type="InterPro" id="IPR006887">
    <property type="entry name" value="P4R3-like_central_dom"/>
</dbReference>
<feature type="compositionally biased region" description="Gly residues" evidence="3">
    <location>
        <begin position="713"/>
        <end position="724"/>
    </location>
</feature>
<keyword evidence="2" id="KW-0539">Nucleus</keyword>
<organism evidence="6">
    <name type="scientific">Auxenochlorella protothecoides</name>
    <name type="common">Green microalga</name>
    <name type="synonym">Chlorella protothecoides</name>
    <dbReference type="NCBI Taxonomy" id="3075"/>
    <lineage>
        <taxon>Eukaryota</taxon>
        <taxon>Viridiplantae</taxon>
        <taxon>Chlorophyta</taxon>
        <taxon>core chlorophytes</taxon>
        <taxon>Trebouxiophyceae</taxon>
        <taxon>Chlorellales</taxon>
        <taxon>Chlorellaceae</taxon>
        <taxon>Auxenochlorella</taxon>
    </lineage>
</organism>
<proteinExistence type="predicted"/>
<dbReference type="InterPro" id="IPR011993">
    <property type="entry name" value="PH-like_dom_sf"/>
</dbReference>
<evidence type="ECO:0000256" key="2">
    <source>
        <dbReference type="ARBA" id="ARBA00023242"/>
    </source>
</evidence>
<feature type="region of interest" description="Disordered" evidence="3">
    <location>
        <begin position="695"/>
        <end position="851"/>
    </location>
</feature>
<feature type="region of interest" description="Disordered" evidence="3">
    <location>
        <begin position="141"/>
        <end position="173"/>
    </location>
</feature>
<dbReference type="InterPro" id="IPR016024">
    <property type="entry name" value="ARM-type_fold"/>
</dbReference>
<feature type="compositionally biased region" description="Acidic residues" evidence="3">
    <location>
        <begin position="744"/>
        <end position="760"/>
    </location>
</feature>
<dbReference type="AlphaFoldDB" id="A0A1D2A241"/>
<dbReference type="SUPFAM" id="SSF50729">
    <property type="entry name" value="PH domain-like"/>
    <property type="match status" value="1"/>
</dbReference>
<dbReference type="EMBL" id="GDKF01005378">
    <property type="protein sequence ID" value="JAT73244.1"/>
    <property type="molecule type" value="Transcribed_RNA"/>
</dbReference>
<name>A0A1D2A241_AUXPR</name>
<feature type="domain" description="Serine/threonine-protein phosphatase 4 regulatory subunit 3-like central" evidence="4">
    <location>
        <begin position="190"/>
        <end position="698"/>
    </location>
</feature>
<reference evidence="6" key="1">
    <citation type="submission" date="2015-08" db="EMBL/GenBank/DDBJ databases">
        <authorList>
            <person name="Babu N.S."/>
            <person name="Beckwith C.J."/>
            <person name="Beseler K.G."/>
            <person name="Brison A."/>
            <person name="Carone J.V."/>
            <person name="Caskin T.P."/>
            <person name="Diamond M."/>
            <person name="Durham M.E."/>
            <person name="Foxe J.M."/>
            <person name="Go M."/>
            <person name="Henderson B.A."/>
            <person name="Jones I.B."/>
            <person name="McGettigan J.A."/>
            <person name="Micheletti S.J."/>
            <person name="Nasrallah M.E."/>
            <person name="Ortiz D."/>
            <person name="Piller C.R."/>
            <person name="Privatt S.R."/>
            <person name="Schneider S.L."/>
            <person name="Sharp S."/>
            <person name="Smith T.C."/>
            <person name="Stanton J.D."/>
            <person name="Ullery H.E."/>
            <person name="Wilson R.J."/>
            <person name="Serrano M.G."/>
            <person name="Buck G."/>
            <person name="Lee V."/>
            <person name="Wang Y."/>
            <person name="Carvalho R."/>
            <person name="Voegtly L."/>
            <person name="Shi R."/>
            <person name="Duckworth R."/>
            <person name="Johnson A."/>
            <person name="Loviza R."/>
            <person name="Walstead R."/>
            <person name="Shah Z."/>
            <person name="Kiflezghi M."/>
            <person name="Wade K."/>
            <person name="Ball S.L."/>
            <person name="Bradley K.W."/>
            <person name="Asai D.J."/>
            <person name="Bowman C.A."/>
            <person name="Russell D.A."/>
            <person name="Pope W.H."/>
            <person name="Jacobs-Sera D."/>
            <person name="Hendrix R.W."/>
            <person name="Hatfull G.F."/>
        </authorList>
    </citation>
    <scope>NUCLEOTIDE SEQUENCE</scope>
</reference>
<evidence type="ECO:0000256" key="3">
    <source>
        <dbReference type="SAM" id="MobiDB-lite"/>
    </source>
</evidence>
<dbReference type="Pfam" id="PF04802">
    <property type="entry name" value="PP4R3"/>
    <property type="match status" value="1"/>
</dbReference>
<sequence>MQRVRVYHLNENGHWDDKGTGVIKVETAEHPTSDVHLIIEDDTDASRLLNHTVTQGTSYQRQKDDSIISWTEASSGIEIALSFQEAFTCTQVWAEIQSVQDAGLSPRAQAAKLQDRQWRTAGGTEAYDSVAAHHTYEESAGLMHGPHLPLGPGQSPAGQDPPPETGPFPAHGADLPAAELGNLPAIARSLSEASVFQRERLVHQLSAPGYLGRLVGLFRVCEDLEEEESLAQLHVALRAAIMLNDAGLIEALLSEPLVMDVVGALEYEPGVAPAARPRHREWLRDRAHLREPVPIADPGVRAKIHDTYRLGYVRDVVMPRFLDDAVLATLRSLALFNSVEVLMALAADAHAFPALFDKLRGAKPGGGDWADGVGFLQELASLAKHLQASQRTTLFGKLADLGLFEVMIRVLELGEPELHLRATDILLVGALHDPNPLRSFLLSDQGGCLFRLLIQSFMHGRGCGMQEQVLELLRILLDPDTMDASVERDAFIDSFYEAHAGTLVGALVAATRGGGVAAESAGAGAAGAGGEVAGGAAGAPDTAAGAADTGDAPTTSAHTLGLIVELLCYCVTQHSYRIKYYILRNNVVEKVLRLLHRKERWLVVAAIRFLRTCLGMKDEFYNRYLVKNGLLEPVIAVFLENGNRYNLLNSVVLELFEFMWRENMKGLLGYVVESPRWPELQALDFAPTFRRLSMKHDQNQERSTGSAAAPAGSGPGSEAGGGVFLGHARAAAAAQQRRIRGEKEEDEDEENYFKDDEDDDRGGSAAAAEVSEVRALRDAPASVSPSPGSPRVVGASPPSNGLPPFPGRLVDYDDDDDDALPLGVVHRGGPGGRRGSSPPLQKRFRPASPSQ</sequence>
<dbReference type="GO" id="GO:0030289">
    <property type="term" value="C:protein phosphatase 4 complex"/>
    <property type="evidence" value="ECO:0007669"/>
    <property type="project" value="TreeGrafter"/>
</dbReference>
<dbReference type="Gene3D" id="1.25.10.10">
    <property type="entry name" value="Leucine-rich Repeat Variant"/>
    <property type="match status" value="1"/>
</dbReference>
<dbReference type="InterPro" id="IPR011989">
    <property type="entry name" value="ARM-like"/>
</dbReference>
<dbReference type="PANTHER" id="PTHR23318">
    <property type="entry name" value="ATP SYNTHASE GAMMA-RELATED"/>
    <property type="match status" value="1"/>
</dbReference>
<comment type="subcellular location">
    <subcellularLocation>
        <location evidence="1">Nucleus</location>
    </subcellularLocation>
</comment>
<evidence type="ECO:0000256" key="1">
    <source>
        <dbReference type="ARBA" id="ARBA00004123"/>
    </source>
</evidence>
<evidence type="ECO:0000313" key="6">
    <source>
        <dbReference type="EMBL" id="JAT73244.1"/>
    </source>
</evidence>
<dbReference type="SUPFAM" id="SSF48371">
    <property type="entry name" value="ARM repeat"/>
    <property type="match status" value="1"/>
</dbReference>
<dbReference type="PANTHER" id="PTHR23318:SF0">
    <property type="entry name" value="SERINE_THREONINE-PROTEIN PHOSPHATASE 4 REGULATORY SUBUNIT 3"/>
    <property type="match status" value="1"/>
</dbReference>
<accession>A0A1D2A241</accession>
<feature type="domain" description="PP4R3 EVH1-like" evidence="5">
    <location>
        <begin position="2"/>
        <end position="101"/>
    </location>
</feature>
<protein>
    <submittedName>
        <fullName evidence="6">Uncharacterized protein</fullName>
    </submittedName>
</protein>
<dbReference type="InterPro" id="IPR055236">
    <property type="entry name" value="EVH1_PP4R3"/>
</dbReference>
<dbReference type="InterPro" id="IPR051137">
    <property type="entry name" value="PP4R3-like"/>
</dbReference>
<gene>
    <name evidence="6" type="ORF">g.35068</name>
</gene>
<evidence type="ECO:0000259" key="4">
    <source>
        <dbReference type="Pfam" id="PF04802"/>
    </source>
</evidence>
<dbReference type="Gene3D" id="2.30.29.30">
    <property type="entry name" value="Pleckstrin-homology domain (PH domain)/Phosphotyrosine-binding domain (PTB)"/>
    <property type="match status" value="1"/>
</dbReference>
<evidence type="ECO:0000259" key="5">
    <source>
        <dbReference type="Pfam" id="PF22972"/>
    </source>
</evidence>
<dbReference type="GO" id="GO:0005654">
    <property type="term" value="C:nucleoplasm"/>
    <property type="evidence" value="ECO:0007669"/>
    <property type="project" value="TreeGrafter"/>
</dbReference>
<dbReference type="GO" id="GO:0072542">
    <property type="term" value="F:protein phosphatase activator activity"/>
    <property type="evidence" value="ECO:0007669"/>
    <property type="project" value="TreeGrafter"/>
</dbReference>